<dbReference type="InterPro" id="IPR050115">
    <property type="entry name" value="Proteasome_alpha"/>
</dbReference>
<sequence>MWWWWALSSINVARAGFGSDGRIRQVEYALRASARGGLVVAVEAADGALVAAKIEDEGPVTNLRDDRDLKISEIAPNLALGTAGMAGDARHLASRGRFVAVEHWFKFGECPPARRVARGLAEHALSFSGSPLAAEEPRYRTARPMGVSALLAGVDRDGAAVYSISPGGDTRRWRAAAVGNQASAAEQALEDELRHCGTSTWTLDDAQRAVVRVMQRVAVQAAQPALSSDSLRIMLVRQPPPRTPSQTYDADTYDDGWFSPRAASCYALTKDEIDELLRLRNTAPPQPSV</sequence>
<organism evidence="3 4">
    <name type="scientific">Chrysophaeum taylorii</name>
    <dbReference type="NCBI Taxonomy" id="2483200"/>
    <lineage>
        <taxon>Eukaryota</taxon>
        <taxon>Sar</taxon>
        <taxon>Stramenopiles</taxon>
        <taxon>Ochrophyta</taxon>
        <taxon>Pelagophyceae</taxon>
        <taxon>Pelagomonadales</taxon>
        <taxon>Pelagomonadaceae</taxon>
        <taxon>Chrysophaeum</taxon>
    </lineage>
</organism>
<accession>A0AAD7XL67</accession>
<dbReference type="PANTHER" id="PTHR11599">
    <property type="entry name" value="PROTEASOME SUBUNIT ALPHA/BETA"/>
    <property type="match status" value="1"/>
</dbReference>
<keyword evidence="2" id="KW-0732">Signal</keyword>
<comment type="caution">
    <text evidence="3">The sequence shown here is derived from an EMBL/GenBank/DDBJ whole genome shotgun (WGS) entry which is preliminary data.</text>
</comment>
<dbReference type="Gene3D" id="3.60.20.10">
    <property type="entry name" value="Glutamine Phosphoribosylpyrophosphate, subunit 1, domain 1"/>
    <property type="match status" value="1"/>
</dbReference>
<feature type="signal peptide" evidence="2">
    <location>
        <begin position="1"/>
        <end position="15"/>
    </location>
</feature>
<protein>
    <recommendedName>
        <fullName evidence="5">Proteasome alpha-type subunits domain-containing protein</fullName>
    </recommendedName>
</protein>
<feature type="chain" id="PRO_5042065381" description="Proteasome alpha-type subunits domain-containing protein" evidence="2">
    <location>
        <begin position="16"/>
        <end position="289"/>
    </location>
</feature>
<dbReference type="InterPro" id="IPR001353">
    <property type="entry name" value="Proteasome_sua/b"/>
</dbReference>
<dbReference type="Proteomes" id="UP001230188">
    <property type="component" value="Unassembled WGS sequence"/>
</dbReference>
<keyword evidence="4" id="KW-1185">Reference proteome</keyword>
<dbReference type="SUPFAM" id="SSF56235">
    <property type="entry name" value="N-terminal nucleophile aminohydrolases (Ntn hydrolases)"/>
    <property type="match status" value="1"/>
</dbReference>
<dbReference type="AlphaFoldDB" id="A0AAD7XL67"/>
<dbReference type="Pfam" id="PF00227">
    <property type="entry name" value="Proteasome"/>
    <property type="match status" value="1"/>
</dbReference>
<dbReference type="EMBL" id="JAQMWT010000388">
    <property type="protein sequence ID" value="KAJ8602234.1"/>
    <property type="molecule type" value="Genomic_DNA"/>
</dbReference>
<evidence type="ECO:0008006" key="5">
    <source>
        <dbReference type="Google" id="ProtNLM"/>
    </source>
</evidence>
<dbReference type="GO" id="GO:0005839">
    <property type="term" value="C:proteasome core complex"/>
    <property type="evidence" value="ECO:0007669"/>
    <property type="project" value="InterPro"/>
</dbReference>
<reference evidence="3" key="1">
    <citation type="submission" date="2023-01" db="EMBL/GenBank/DDBJ databases">
        <title>Metagenome sequencing of chrysophaentin producing Chrysophaeum taylorii.</title>
        <authorList>
            <person name="Davison J."/>
            <person name="Bewley C."/>
        </authorList>
    </citation>
    <scope>NUCLEOTIDE SEQUENCE</scope>
    <source>
        <strain evidence="3">NIES-1699</strain>
    </source>
</reference>
<keyword evidence="1" id="KW-0647">Proteasome</keyword>
<evidence type="ECO:0000256" key="2">
    <source>
        <dbReference type="SAM" id="SignalP"/>
    </source>
</evidence>
<name>A0AAD7XL67_9STRA</name>
<dbReference type="InterPro" id="IPR029055">
    <property type="entry name" value="Ntn_hydrolases_N"/>
</dbReference>
<proteinExistence type="predicted"/>
<dbReference type="GO" id="GO:0051603">
    <property type="term" value="P:proteolysis involved in protein catabolic process"/>
    <property type="evidence" value="ECO:0007669"/>
    <property type="project" value="InterPro"/>
</dbReference>
<gene>
    <name evidence="3" type="ORF">CTAYLR_003682</name>
</gene>
<evidence type="ECO:0000313" key="3">
    <source>
        <dbReference type="EMBL" id="KAJ8602234.1"/>
    </source>
</evidence>
<evidence type="ECO:0000256" key="1">
    <source>
        <dbReference type="ARBA" id="ARBA00022942"/>
    </source>
</evidence>
<evidence type="ECO:0000313" key="4">
    <source>
        <dbReference type="Proteomes" id="UP001230188"/>
    </source>
</evidence>